<keyword evidence="4" id="KW-1185">Reference proteome</keyword>
<reference evidence="3 4" key="1">
    <citation type="submission" date="2023-05" db="EMBL/GenBank/DDBJ databases">
        <title>Streptantibioticus silvisoli sp. nov., acidotolerant actinomycetes 1 from pine litter.</title>
        <authorList>
            <person name="Swiecimska M."/>
            <person name="Golinska P."/>
            <person name="Sangal V."/>
            <person name="Wachnowicz B."/>
            <person name="Goodfellow M."/>
        </authorList>
    </citation>
    <scope>NUCLEOTIDE SEQUENCE [LARGE SCALE GENOMIC DNA]</scope>
    <source>
        <strain evidence="3 4">DSM 42109</strain>
    </source>
</reference>
<dbReference type="SUPFAM" id="SSF52980">
    <property type="entry name" value="Restriction endonuclease-like"/>
    <property type="match status" value="1"/>
</dbReference>
<proteinExistence type="predicted"/>
<sequence>MGGTMTAEPLSAHEPDPEPKPAPQPGFRWPVPPREGFTVDDLYTLPDLPPHTELLDGSLVFVSPQRDFHSTMIDLLATGLRGAAPTSMKVRREMTVVLDRRNAPEPDICVVRADAVGGLDQTRYAAEDVVLVVEVISPDSEARDRDAKPRKYAAAGIPHFWLVEMGDGDAHPMVRVYELDPVNHVYALTGIHHDQLKVPVPFDLGIDITLDALRAL</sequence>
<accession>A0ABT7A6C1</accession>
<comment type="caution">
    <text evidence="3">The sequence shown here is derived from an EMBL/GenBank/DDBJ whole genome shotgun (WGS) entry which is preliminary data.</text>
</comment>
<evidence type="ECO:0000256" key="1">
    <source>
        <dbReference type="SAM" id="MobiDB-lite"/>
    </source>
</evidence>
<evidence type="ECO:0000259" key="2">
    <source>
        <dbReference type="Pfam" id="PF05685"/>
    </source>
</evidence>
<dbReference type="CDD" id="cd06260">
    <property type="entry name" value="DUF820-like"/>
    <property type="match status" value="1"/>
</dbReference>
<dbReference type="Proteomes" id="UP001214441">
    <property type="component" value="Unassembled WGS sequence"/>
</dbReference>
<dbReference type="Gene3D" id="3.90.1570.10">
    <property type="entry name" value="tt1808, chain A"/>
    <property type="match status" value="1"/>
</dbReference>
<protein>
    <submittedName>
        <fullName evidence="3">Uma2 family endonuclease</fullName>
    </submittedName>
</protein>
<organism evidence="3 4">
    <name type="scientific">Streptomyces iconiensis</name>
    <dbReference type="NCBI Taxonomy" id="1384038"/>
    <lineage>
        <taxon>Bacteria</taxon>
        <taxon>Bacillati</taxon>
        <taxon>Actinomycetota</taxon>
        <taxon>Actinomycetes</taxon>
        <taxon>Kitasatosporales</taxon>
        <taxon>Streptomycetaceae</taxon>
        <taxon>Streptomyces</taxon>
    </lineage>
</organism>
<dbReference type="InterPro" id="IPR008538">
    <property type="entry name" value="Uma2"/>
</dbReference>
<keyword evidence="3" id="KW-0540">Nuclease</keyword>
<gene>
    <name evidence="3" type="ORF">NMN56_032405</name>
</gene>
<keyword evidence="3" id="KW-0255">Endonuclease</keyword>
<dbReference type="PANTHER" id="PTHR35400:SF3">
    <property type="entry name" value="SLL1072 PROTEIN"/>
    <property type="match status" value="1"/>
</dbReference>
<dbReference type="GO" id="GO:0004519">
    <property type="term" value="F:endonuclease activity"/>
    <property type="evidence" value="ECO:0007669"/>
    <property type="project" value="UniProtKB-KW"/>
</dbReference>
<feature type="domain" description="Putative restriction endonuclease" evidence="2">
    <location>
        <begin position="40"/>
        <end position="208"/>
    </location>
</feature>
<dbReference type="InterPro" id="IPR012296">
    <property type="entry name" value="Nuclease_put_TT1808"/>
</dbReference>
<name>A0ABT7A6C1_9ACTN</name>
<evidence type="ECO:0000313" key="3">
    <source>
        <dbReference type="EMBL" id="MDJ1136569.1"/>
    </source>
</evidence>
<keyword evidence="3" id="KW-0378">Hydrolase</keyword>
<dbReference type="PANTHER" id="PTHR35400">
    <property type="entry name" value="SLR1083 PROTEIN"/>
    <property type="match status" value="1"/>
</dbReference>
<evidence type="ECO:0000313" key="4">
    <source>
        <dbReference type="Proteomes" id="UP001214441"/>
    </source>
</evidence>
<dbReference type="InterPro" id="IPR011335">
    <property type="entry name" value="Restrct_endonuc-II-like"/>
</dbReference>
<dbReference type="Pfam" id="PF05685">
    <property type="entry name" value="Uma2"/>
    <property type="match status" value="1"/>
</dbReference>
<feature type="region of interest" description="Disordered" evidence="1">
    <location>
        <begin position="1"/>
        <end position="31"/>
    </location>
</feature>
<dbReference type="EMBL" id="JANCPR020000042">
    <property type="protein sequence ID" value="MDJ1136569.1"/>
    <property type="molecule type" value="Genomic_DNA"/>
</dbReference>